<protein>
    <submittedName>
        <fullName evidence="2">Uncharacterized protein</fullName>
    </submittedName>
</protein>
<gene>
    <name evidence="2" type="ORF">AV649_03830</name>
</gene>
<accession>A0A0J5VE19</accession>
<dbReference type="Pfam" id="PF14039">
    <property type="entry name" value="YusW"/>
    <property type="match status" value="1"/>
</dbReference>
<organism evidence="2 3">
    <name type="scientific">Rossellomorea marisflavi</name>
    <dbReference type="NCBI Taxonomy" id="189381"/>
    <lineage>
        <taxon>Bacteria</taxon>
        <taxon>Bacillati</taxon>
        <taxon>Bacillota</taxon>
        <taxon>Bacilli</taxon>
        <taxon>Bacillales</taxon>
        <taxon>Bacillaceae</taxon>
        <taxon>Rossellomorea</taxon>
    </lineage>
</organism>
<dbReference type="PROSITE" id="PS51257">
    <property type="entry name" value="PROKAR_LIPOPROTEIN"/>
    <property type="match status" value="1"/>
</dbReference>
<name>A0A0J5VE19_9BACI</name>
<dbReference type="InterPro" id="IPR025623">
    <property type="entry name" value="YusW"/>
</dbReference>
<evidence type="ECO:0000313" key="2">
    <source>
        <dbReference type="EMBL" id="KZE45333.1"/>
    </source>
</evidence>
<dbReference type="AlphaFoldDB" id="A0A0J5VE19"/>
<evidence type="ECO:0000313" key="3">
    <source>
        <dbReference type="Proteomes" id="UP000076510"/>
    </source>
</evidence>
<reference evidence="3" key="1">
    <citation type="submission" date="2016-01" db="EMBL/GenBank/DDBJ databases">
        <title>Whole genome sequencing of Bhargavaea cecembensis T14.</title>
        <authorList>
            <person name="Hong K.W."/>
        </authorList>
    </citation>
    <scope>NUCLEOTIDE SEQUENCE [LARGE SCALE GENOMIC DNA]</scope>
    <source>
        <strain evidence="3">M19</strain>
    </source>
</reference>
<comment type="caution">
    <text evidence="2">The sequence shown here is derived from an EMBL/GenBank/DDBJ whole genome shotgun (WGS) entry which is preliminary data.</text>
</comment>
<dbReference type="OrthoDB" id="2452750at2"/>
<dbReference type="Proteomes" id="UP000076510">
    <property type="component" value="Unassembled WGS sequence"/>
</dbReference>
<dbReference type="PATRIC" id="fig|189381.10.peg.3631"/>
<feature type="compositionally biased region" description="Basic and acidic residues" evidence="1">
    <location>
        <begin position="23"/>
        <end position="37"/>
    </location>
</feature>
<sequence>MKLKTAVIPAFAATLLLFGCSNDEVKDPPKDAPKENESANNDTSNDSMNDSSKDNKFAFTSFDLDVDYADQQDYEVDYDNDEDGMEASFQDDMNDEKLSGDEAMDKITPMLEKLDFDKDTSDEDVMKQVKDTFSLKDDYETFELEVTFPDGTEKEYKDMKQ</sequence>
<feature type="region of interest" description="Disordered" evidence="1">
    <location>
        <begin position="21"/>
        <end position="54"/>
    </location>
</feature>
<feature type="compositionally biased region" description="Low complexity" evidence="1">
    <location>
        <begin position="38"/>
        <end position="50"/>
    </location>
</feature>
<dbReference type="RefSeq" id="WP_048003702.1">
    <property type="nucleotide sequence ID" value="NZ_CP085398.1"/>
</dbReference>
<proteinExistence type="predicted"/>
<evidence type="ECO:0000256" key="1">
    <source>
        <dbReference type="SAM" id="MobiDB-lite"/>
    </source>
</evidence>
<dbReference type="EMBL" id="LQQY01000034">
    <property type="protein sequence ID" value="KZE45333.1"/>
    <property type="molecule type" value="Genomic_DNA"/>
</dbReference>